<name>A0A6P6WVW3_COFAR</name>
<dbReference type="InterPro" id="IPR002213">
    <property type="entry name" value="UDP_glucos_trans"/>
</dbReference>
<accession>A0A6P6WVW3</accession>
<dbReference type="PROSITE" id="PS00375">
    <property type="entry name" value="UDPGT"/>
    <property type="match status" value="1"/>
</dbReference>
<dbReference type="GO" id="GO:0035251">
    <property type="term" value="F:UDP-glucosyltransferase activity"/>
    <property type="evidence" value="ECO:0007669"/>
    <property type="project" value="InterPro"/>
</dbReference>
<evidence type="ECO:0000313" key="6">
    <source>
        <dbReference type="RefSeq" id="XP_027118796.1"/>
    </source>
</evidence>
<gene>
    <name evidence="6" type="primary">LOC113736041</name>
</gene>
<dbReference type="CDD" id="cd03784">
    <property type="entry name" value="GT1_Gtf-like"/>
    <property type="match status" value="1"/>
</dbReference>
<dbReference type="Pfam" id="PF00201">
    <property type="entry name" value="UDPGT"/>
    <property type="match status" value="1"/>
</dbReference>
<dbReference type="GeneID" id="113736041"/>
<dbReference type="Proteomes" id="UP001652660">
    <property type="component" value="Chromosome 3c"/>
</dbReference>
<evidence type="ECO:0000256" key="1">
    <source>
        <dbReference type="ARBA" id="ARBA00009995"/>
    </source>
</evidence>
<dbReference type="InterPro" id="IPR050481">
    <property type="entry name" value="UDP-glycosyltransf_plant"/>
</dbReference>
<keyword evidence="5" id="KW-1185">Reference proteome</keyword>
<comment type="similarity">
    <text evidence="1 3">Belongs to the UDP-glycosyltransferase family.</text>
</comment>
<dbReference type="OrthoDB" id="5835829at2759"/>
<dbReference type="PANTHER" id="PTHR48048">
    <property type="entry name" value="GLYCOSYLTRANSFERASE"/>
    <property type="match status" value="1"/>
</dbReference>
<dbReference type="PANTHER" id="PTHR48048:SF35">
    <property type="entry name" value="UDP-GLYCOSYLTRANSFERASES DOMAIN-CONTAINING PROTEIN"/>
    <property type="match status" value="1"/>
</dbReference>
<evidence type="ECO:0000313" key="5">
    <source>
        <dbReference type="Proteomes" id="UP001652660"/>
    </source>
</evidence>
<reference evidence="5" key="1">
    <citation type="journal article" date="2025" name="Foods">
        <title>Unveiling the Microbial Signatures of Arabica Coffee Cherries: Insights into Ripeness Specific Diversity, Functional Traits, and Implications for Quality and Safety.</title>
        <authorList>
            <consortium name="RefSeq"/>
            <person name="Tenea G.N."/>
            <person name="Cifuentes V."/>
            <person name="Reyes P."/>
            <person name="Cevallos-Vallejos M."/>
        </authorList>
    </citation>
    <scope>NUCLEOTIDE SEQUENCE [LARGE SCALE GENOMIC DNA]</scope>
</reference>
<protein>
    <recommendedName>
        <fullName evidence="4">Glycosyltransferase</fullName>
        <ecNumber evidence="4">2.4.1.-</ecNumber>
    </recommendedName>
</protein>
<dbReference type="RefSeq" id="XP_027118796.1">
    <property type="nucleotide sequence ID" value="XM_027262995.2"/>
</dbReference>
<keyword evidence="3" id="KW-0328">Glycosyltransferase</keyword>
<dbReference type="EC" id="2.4.1.-" evidence="4"/>
<proteinExistence type="inferred from homology"/>
<dbReference type="SUPFAM" id="SSF53756">
    <property type="entry name" value="UDP-Glycosyltransferase/glycogen phosphorylase"/>
    <property type="match status" value="1"/>
</dbReference>
<organism evidence="5 6">
    <name type="scientific">Coffea arabica</name>
    <name type="common">Arabian coffee</name>
    <dbReference type="NCBI Taxonomy" id="13443"/>
    <lineage>
        <taxon>Eukaryota</taxon>
        <taxon>Viridiplantae</taxon>
        <taxon>Streptophyta</taxon>
        <taxon>Embryophyta</taxon>
        <taxon>Tracheophyta</taxon>
        <taxon>Spermatophyta</taxon>
        <taxon>Magnoliopsida</taxon>
        <taxon>eudicotyledons</taxon>
        <taxon>Gunneridae</taxon>
        <taxon>Pentapetalae</taxon>
        <taxon>asterids</taxon>
        <taxon>lamiids</taxon>
        <taxon>Gentianales</taxon>
        <taxon>Rubiaceae</taxon>
        <taxon>Ixoroideae</taxon>
        <taxon>Gardenieae complex</taxon>
        <taxon>Bertiereae - Coffeeae clade</taxon>
        <taxon>Coffeeae</taxon>
        <taxon>Coffea</taxon>
    </lineage>
</organism>
<dbReference type="AlphaFoldDB" id="A0A6P6WVW3"/>
<reference evidence="6" key="2">
    <citation type="submission" date="2025-08" db="UniProtKB">
        <authorList>
            <consortium name="RefSeq"/>
        </authorList>
    </citation>
    <scope>IDENTIFICATION</scope>
    <source>
        <tissue evidence="6">Leaves</tissue>
    </source>
</reference>
<evidence type="ECO:0000256" key="4">
    <source>
        <dbReference type="RuleBase" id="RU362057"/>
    </source>
</evidence>
<keyword evidence="2 3" id="KW-0808">Transferase</keyword>
<dbReference type="Gene3D" id="3.40.50.2000">
    <property type="entry name" value="Glycogen Phosphorylase B"/>
    <property type="match status" value="2"/>
</dbReference>
<sequence length="481" mass="53705">MEKIEVVMVMAPMLRHLIPAIELAKILLQRANCLAISFLMMNSTLDPEATAKIESLTASCKFDRLHFRHLPMPDISQWNIPHQGIYLHQLTEFHKSNVRETVSKIKGFAGIIVDMINTPMMDIADELSVPSYILFTCSAACLGVMLHFQALEDEQTIKTCHLLQRETKLVIPSFTNEVPISVLPIFTTMEGTWSGRFLNHTRNYRRAKGIIINTFADFESHAIDSLSMKHSYGTTGVPTTYPVGLILNRSQIQAESTKGHLELMNWLDDQPAKSVLFICFGSTGSFKLDQVKEIALGLGKSGYRFIWVLRRPPAMKGGFAGEFENHGPLLPEGFLNRTASIGKVVSWVPQLAILSHPAVGGFVSHCGWNSTLESIWCGVPIATWPLLGDQQLNAFQLVKELRIAVEISLDYNEANEHQPLVKAGQIEKGIREVMDGENEVRKRVKELSEKSRQAMKEGGSSHVTFENLIHTICSSRPKSGV</sequence>
<dbReference type="InterPro" id="IPR035595">
    <property type="entry name" value="UDP_glycos_trans_CS"/>
</dbReference>
<evidence type="ECO:0000256" key="2">
    <source>
        <dbReference type="ARBA" id="ARBA00022679"/>
    </source>
</evidence>
<dbReference type="FunFam" id="3.40.50.2000:FF:000056">
    <property type="entry name" value="Glycosyltransferase"/>
    <property type="match status" value="1"/>
</dbReference>
<evidence type="ECO:0000256" key="3">
    <source>
        <dbReference type="RuleBase" id="RU003718"/>
    </source>
</evidence>